<evidence type="ECO:0000313" key="2">
    <source>
        <dbReference type="Proteomes" id="UP000593576"/>
    </source>
</evidence>
<protein>
    <submittedName>
        <fullName evidence="1">Uncharacterized protein</fullName>
    </submittedName>
</protein>
<evidence type="ECO:0000313" key="1">
    <source>
        <dbReference type="EMBL" id="MBA0853431.1"/>
    </source>
</evidence>
<keyword evidence="2" id="KW-1185">Reference proteome</keyword>
<feature type="non-terminal residue" evidence="1">
    <location>
        <position position="1"/>
    </location>
</feature>
<dbReference type="EMBL" id="JABFAF010000004">
    <property type="protein sequence ID" value="MBA0853431.1"/>
    <property type="molecule type" value="Genomic_DNA"/>
</dbReference>
<gene>
    <name evidence="1" type="ORF">Goshw_017391</name>
</gene>
<proteinExistence type="predicted"/>
<dbReference type="AlphaFoldDB" id="A0A7J9L413"/>
<organism evidence="1 2">
    <name type="scientific">Gossypium schwendimanii</name>
    <name type="common">Cotton</name>
    <dbReference type="NCBI Taxonomy" id="34291"/>
    <lineage>
        <taxon>Eukaryota</taxon>
        <taxon>Viridiplantae</taxon>
        <taxon>Streptophyta</taxon>
        <taxon>Embryophyta</taxon>
        <taxon>Tracheophyta</taxon>
        <taxon>Spermatophyta</taxon>
        <taxon>Magnoliopsida</taxon>
        <taxon>eudicotyledons</taxon>
        <taxon>Gunneridae</taxon>
        <taxon>Pentapetalae</taxon>
        <taxon>rosids</taxon>
        <taxon>malvids</taxon>
        <taxon>Malvales</taxon>
        <taxon>Malvaceae</taxon>
        <taxon>Malvoideae</taxon>
        <taxon>Gossypium</taxon>
    </lineage>
</organism>
<name>A0A7J9L413_GOSSC</name>
<sequence>SLTLSAEEEWKKEKEPYLDEGGTRRVYGEEDESVNHIFRECDLVKQVLQQMEVISAPIHENQEWKLWLAETFNINNTYQCTCLAVSSWAIWHNRSKFFYEGIRQRICDIVGFIKAYITELSILDEVLESKHNRKEAH</sequence>
<accession>A0A7J9L413</accession>
<comment type="caution">
    <text evidence="1">The sequence shown here is derived from an EMBL/GenBank/DDBJ whole genome shotgun (WGS) entry which is preliminary data.</text>
</comment>
<dbReference type="Proteomes" id="UP000593576">
    <property type="component" value="Unassembled WGS sequence"/>
</dbReference>
<reference evidence="1 2" key="1">
    <citation type="journal article" date="2019" name="Genome Biol. Evol.">
        <title>Insights into the evolution of the New World diploid cottons (Gossypium, subgenus Houzingenia) based on genome sequencing.</title>
        <authorList>
            <person name="Grover C.E."/>
            <person name="Arick M.A. 2nd"/>
            <person name="Thrash A."/>
            <person name="Conover J.L."/>
            <person name="Sanders W.S."/>
            <person name="Peterson D.G."/>
            <person name="Frelichowski J.E."/>
            <person name="Scheffler J.A."/>
            <person name="Scheffler B.E."/>
            <person name="Wendel J.F."/>
        </authorList>
    </citation>
    <scope>NUCLEOTIDE SEQUENCE [LARGE SCALE GENOMIC DNA]</scope>
    <source>
        <strain evidence="1">1</strain>
        <tissue evidence="1">Leaf</tissue>
    </source>
</reference>
<dbReference type="OrthoDB" id="1001692at2759"/>